<dbReference type="SUPFAM" id="SSF52038">
    <property type="entry name" value="Barstar-related"/>
    <property type="match status" value="1"/>
</dbReference>
<dbReference type="Proteomes" id="UP001210231">
    <property type="component" value="Unassembled WGS sequence"/>
</dbReference>
<dbReference type="Pfam" id="PF01337">
    <property type="entry name" value="Barstar"/>
    <property type="match status" value="1"/>
</dbReference>
<name>A0ABT4UF84_9BACT</name>
<evidence type="ECO:0000256" key="1">
    <source>
        <dbReference type="ARBA" id="ARBA00006845"/>
    </source>
</evidence>
<comment type="similarity">
    <text evidence="1">Belongs to the barstar family.</text>
</comment>
<protein>
    <submittedName>
        <fullName evidence="3">Barstar family protein</fullName>
    </submittedName>
</protein>
<organism evidence="3 4">
    <name type="scientific">Polluticaenibacter yanchengensis</name>
    <dbReference type="NCBI Taxonomy" id="3014562"/>
    <lineage>
        <taxon>Bacteria</taxon>
        <taxon>Pseudomonadati</taxon>
        <taxon>Bacteroidota</taxon>
        <taxon>Chitinophagia</taxon>
        <taxon>Chitinophagales</taxon>
        <taxon>Chitinophagaceae</taxon>
        <taxon>Polluticaenibacter</taxon>
    </lineage>
</organism>
<sequence length="130" mass="15237">MTNTIIINGNNIHDIQSFYQEINRVFMYGEDWQLGNSLDAFNDLLYGGYGTMKDHETTTIIWLAFEKNRLDLGYECTKDYYKQKLAQPELFNQKYFLDQLEALEDGKGQTYFDILAEIISEHGNIELVCR</sequence>
<gene>
    <name evidence="3" type="ORF">O3P16_01325</name>
</gene>
<dbReference type="InterPro" id="IPR035905">
    <property type="entry name" value="Barstar-like_sf"/>
</dbReference>
<proteinExistence type="inferred from homology"/>
<evidence type="ECO:0000313" key="3">
    <source>
        <dbReference type="EMBL" id="MDA3613433.1"/>
    </source>
</evidence>
<evidence type="ECO:0000313" key="4">
    <source>
        <dbReference type="Proteomes" id="UP001210231"/>
    </source>
</evidence>
<dbReference type="EMBL" id="JAQGEF010000001">
    <property type="protein sequence ID" value="MDA3613433.1"/>
    <property type="molecule type" value="Genomic_DNA"/>
</dbReference>
<dbReference type="InterPro" id="IPR000468">
    <property type="entry name" value="Barstar"/>
</dbReference>
<dbReference type="Gene3D" id="3.30.370.10">
    <property type="entry name" value="Barstar-like"/>
    <property type="match status" value="1"/>
</dbReference>
<reference evidence="3 4" key="1">
    <citation type="submission" date="2022-12" db="EMBL/GenBank/DDBJ databases">
        <title>Chitinophagaceae gen. sp. nov., a new member of the family Chitinophagaceae, isolated from soil in a chemical factory.</title>
        <authorList>
            <person name="Ke Z."/>
        </authorList>
    </citation>
    <scope>NUCLEOTIDE SEQUENCE [LARGE SCALE GENOMIC DNA]</scope>
    <source>
        <strain evidence="3 4">LY-5</strain>
    </source>
</reference>
<feature type="domain" description="Barstar (barnase inhibitor)" evidence="2">
    <location>
        <begin position="4"/>
        <end position="72"/>
    </location>
</feature>
<evidence type="ECO:0000259" key="2">
    <source>
        <dbReference type="Pfam" id="PF01337"/>
    </source>
</evidence>
<comment type="caution">
    <text evidence="3">The sequence shown here is derived from an EMBL/GenBank/DDBJ whole genome shotgun (WGS) entry which is preliminary data.</text>
</comment>
<accession>A0ABT4UF84</accession>
<dbReference type="RefSeq" id="WP_407029764.1">
    <property type="nucleotide sequence ID" value="NZ_JAQGEF010000001.1"/>
</dbReference>
<keyword evidence="4" id="KW-1185">Reference proteome</keyword>